<feature type="region of interest" description="Disordered" evidence="1">
    <location>
        <begin position="1798"/>
        <end position="1852"/>
    </location>
</feature>
<dbReference type="EMBL" id="CYKH01001603">
    <property type="protein sequence ID" value="CUG87935.1"/>
    <property type="molecule type" value="Genomic_DNA"/>
</dbReference>
<evidence type="ECO:0000313" key="3">
    <source>
        <dbReference type="Proteomes" id="UP000051952"/>
    </source>
</evidence>
<name>A0A0S4JHR6_BODSA</name>
<feature type="region of interest" description="Disordered" evidence="1">
    <location>
        <begin position="1048"/>
        <end position="1069"/>
    </location>
</feature>
<reference evidence="3" key="1">
    <citation type="submission" date="2015-09" db="EMBL/GenBank/DDBJ databases">
        <authorList>
            <consortium name="Pathogen Informatics"/>
        </authorList>
    </citation>
    <scope>NUCLEOTIDE SEQUENCE [LARGE SCALE GENOMIC DNA]</scope>
    <source>
        <strain evidence="3">Lake Konstanz</strain>
    </source>
</reference>
<feature type="compositionally biased region" description="Polar residues" evidence="1">
    <location>
        <begin position="45"/>
        <end position="74"/>
    </location>
</feature>
<accession>A0A0S4JHR6</accession>
<dbReference type="Proteomes" id="UP000051952">
    <property type="component" value="Unassembled WGS sequence"/>
</dbReference>
<feature type="compositionally biased region" description="Acidic residues" evidence="1">
    <location>
        <begin position="1048"/>
        <end position="1066"/>
    </location>
</feature>
<proteinExistence type="predicted"/>
<feature type="region of interest" description="Disordered" evidence="1">
    <location>
        <begin position="1"/>
        <end position="144"/>
    </location>
</feature>
<evidence type="ECO:0000313" key="2">
    <source>
        <dbReference type="EMBL" id="CUG87935.1"/>
    </source>
</evidence>
<organism evidence="2 3">
    <name type="scientific">Bodo saltans</name>
    <name type="common">Flagellated protozoan</name>
    <dbReference type="NCBI Taxonomy" id="75058"/>
    <lineage>
        <taxon>Eukaryota</taxon>
        <taxon>Discoba</taxon>
        <taxon>Euglenozoa</taxon>
        <taxon>Kinetoplastea</taxon>
        <taxon>Metakinetoplastina</taxon>
        <taxon>Eubodonida</taxon>
        <taxon>Bodonidae</taxon>
        <taxon>Bodo</taxon>
    </lineage>
</organism>
<dbReference type="VEuPathDB" id="TriTrypDB:BSAL_12760"/>
<feature type="compositionally biased region" description="Polar residues" evidence="1">
    <location>
        <begin position="1694"/>
        <end position="1704"/>
    </location>
</feature>
<sequence>MRKAFKGGRRGSTAEDDMTAGISDSGGQRRMDLRENNPKPRAFTLRSTAATTTPANKESSPITAAGSPPTSSKTPRAVQFVEDANAGSGRFNRSGRHNNNSFSGSNNNPNQINADDPTSGDTSSVVGGVEATPSMGGRSQKSDFGTTAEVTLAEEYFSFYTGEAHYITKCFVMECNRHWRRAVRDLGNKAPLRFHANEAIQKANSLTAGETRNILLGHSARVVDGWMGAVKSLRDRALAIVHKCLESAYMPRTQGPTSSIMFVGVEDAESFVDLEEMAYIHVWKSRREGRAFQHSLRALAQVRQDVLLPPIVATPFSIAVAFQGRFITVTWMAPLVHSKPQQIEGGILAQVEEVWRRAVGVDKEGIRVPLYAGGDGRYYGMTMDILADSNLTLTAESTLHERFEYNCRDDLVEFVRTGEGASNLAHTKNGIEDRLLPALQRKMKDIKQLLNSPPHFVSHLFHSCGVNLQLMLHVRDRFSMQVNERKDQLVSLLTIGDFSKAKMFILESIDNEVVARTLKSLILGAIAHATRSYVPYSRDDMLEVILRCANSTITGFLRSVKFIKNILLPAIQKKFIKAPDFVLDMDKLHIMRIFKHLEERLGLTFDPQEKKFVQADIKPFYLSCSGRKPIPYCPLNDASVVALEFLAAQKSWRKGQPMVRRMLATLMAVSVSATGINLSIDGCFTIFTESLCDVLSRHEREQKRYFGMVGGSTVAGSRTAGGRGDTASAAYSGTLGSAGDVIGNGGVAPHLLMIGIMGEIVQSESPAVTASELEYLCRIRVLEFADKMFVAERCQQLFSFFSSPKGMITVRLDDTDTRVKVLSLWGRSIMRGIENVAHQPEIGKAMDPKKMYERVLGKYPLPTATNLETFLSLITEDDHMQAISQAPPEVRSDIIRAFVAATIVVKTSTSERCARVIISFSDAIYDDIFEELHPTLADSLCALHDELPRSSAMAFMIALIVAPSLMHHPGSARLAMEIGSLIRQLKLAKRLLLPEELDIFHIVSQGKILHQTVLNCAEGKERAEDEALYKHVLEQEDGTDTRRKLLDEEGEDDGEGAEDEAGDDGQSEVYSVSTQMMVSSRPPGHFLVAKWLGEFLERPECLELLERHRIELSYQQFTMVLTEEVRRNIMIDQREKELFQIREMADRQVLERSLYLKYLEESDAFLRYQIVGGYELRFRCVLHEFHNRTLYRLTRHHEFQLMILRILNIVCQQKIAERVFRQEAEARLRREGKYLLSLLEVVEHAHRIVTVQQENSERRRVLFPQHGEAMLTDDFGWRWQAQTHWLASIISMKHFEVSQRIQREAFTGLFVLYERATRNELARRLQREHTQAAETIERRLFSQSQYVESHMVLQETEERLQIMQREDTESTRSLAETYNDIRHHEIGELRRNLVLNALPFYQSQWKIFFSQWVDIHLTMERFIHVQFHESKQRAEVLLPRWQKLGRDAQAERQKSIFDQEAAARYLVMLECKMAVLVLDEWKGRYINIVVKENDTCRLRLQAYHNKMQASNRSERAQRLFAEEAQARRQLVATMRPLTANPAIGVQLQWIAFCSLEDIKRQERRHFAAILSVLGIEEVVGFRQPEHHDGARQTTQRRWRLTEAEAELRKAFEGDEALSRFTLDEQHARLQHRSDELFERQEWWYLYRDTTLLVLQDEELRLSIQQHAPLRRPPTSASDYYASSPSGRTPHPPASSVSRPQQTPLEASGYRRYVGSASPYPPATSVAQTPSPLTHRDLASSGNAAPQSLTSPRQPATSRPLSMAGSRGGSGASHANDASATTYMTHLLSKFDAGYFERSASGRGTRPPQLQQATSVARRESGSGIAGSSPMFPSIHAHRTTPPGETIATEHTW</sequence>
<keyword evidence="3" id="KW-1185">Reference proteome</keyword>
<gene>
    <name evidence="2" type="ORF">BSAL_12760</name>
</gene>
<evidence type="ECO:0000256" key="1">
    <source>
        <dbReference type="SAM" id="MobiDB-lite"/>
    </source>
</evidence>
<protein>
    <submittedName>
        <fullName evidence="2">Uncharacterized protein</fullName>
    </submittedName>
</protein>
<feature type="compositionally biased region" description="Polar residues" evidence="1">
    <location>
        <begin position="1739"/>
        <end position="1759"/>
    </location>
</feature>
<feature type="region of interest" description="Disordered" evidence="1">
    <location>
        <begin position="1665"/>
        <end position="1775"/>
    </location>
</feature>
<feature type="compositionally biased region" description="Low complexity" evidence="1">
    <location>
        <begin position="87"/>
        <end position="108"/>
    </location>
</feature>
<feature type="compositionally biased region" description="Basic and acidic residues" evidence="1">
    <location>
        <begin position="27"/>
        <end position="38"/>
    </location>
</feature>
<feature type="compositionally biased region" description="Polar residues" evidence="1">
    <location>
        <begin position="1674"/>
        <end position="1686"/>
    </location>
</feature>